<feature type="domain" description="Nudix hydrolase" evidence="2">
    <location>
        <begin position="27"/>
        <end position="167"/>
    </location>
</feature>
<accession>A0AAN6XZK2</accession>
<dbReference type="PANTHER" id="PTHR43736:SF1">
    <property type="entry name" value="DIHYDRONEOPTERIN TRIPHOSPHATE DIPHOSPHATASE"/>
    <property type="match status" value="1"/>
</dbReference>
<dbReference type="InterPro" id="IPR015797">
    <property type="entry name" value="NUDIX_hydrolase-like_dom_sf"/>
</dbReference>
<dbReference type="PROSITE" id="PS00893">
    <property type="entry name" value="NUDIX_BOX"/>
    <property type="match status" value="1"/>
</dbReference>
<organism evidence="3 4">
    <name type="scientific">Rhypophila decipiens</name>
    <dbReference type="NCBI Taxonomy" id="261697"/>
    <lineage>
        <taxon>Eukaryota</taxon>
        <taxon>Fungi</taxon>
        <taxon>Dikarya</taxon>
        <taxon>Ascomycota</taxon>
        <taxon>Pezizomycotina</taxon>
        <taxon>Sordariomycetes</taxon>
        <taxon>Sordariomycetidae</taxon>
        <taxon>Sordariales</taxon>
        <taxon>Naviculisporaceae</taxon>
        <taxon>Rhypophila</taxon>
    </lineage>
</organism>
<name>A0AAN6XZK2_9PEZI</name>
<proteinExistence type="predicted"/>
<sequence length="182" mass="19795">MSTSVQQTTPFPTPKAIGAKKEHVNYADRHAVRVVAFNPSGQIAIVHAKRDSYYKLPGGGIDPGEDHITAVEREMLEETGASIRVRGPSQGGCIATTEEYRGTLHQMSFCYVADVIENGSGGGGPNLTEDEINDGLEHLWVSVAEAKKLMSEAVPTSELGRFIKERDIYLLGTVTETKSEYI</sequence>
<gene>
    <name evidence="3" type="ORF">QBC37DRAFT_430196</name>
</gene>
<protein>
    <submittedName>
        <fullName evidence="3">NUDIX hydrolase domain-like protein</fullName>
    </submittedName>
</protein>
<dbReference type="Proteomes" id="UP001301769">
    <property type="component" value="Unassembled WGS sequence"/>
</dbReference>
<comment type="caution">
    <text evidence="3">The sequence shown here is derived from an EMBL/GenBank/DDBJ whole genome shotgun (WGS) entry which is preliminary data.</text>
</comment>
<evidence type="ECO:0000259" key="2">
    <source>
        <dbReference type="PROSITE" id="PS51462"/>
    </source>
</evidence>
<dbReference type="Pfam" id="PF00293">
    <property type="entry name" value="NUDIX"/>
    <property type="match status" value="1"/>
</dbReference>
<dbReference type="EMBL" id="MU858201">
    <property type="protein sequence ID" value="KAK4209550.1"/>
    <property type="molecule type" value="Genomic_DNA"/>
</dbReference>
<reference evidence="3" key="1">
    <citation type="journal article" date="2023" name="Mol. Phylogenet. Evol.">
        <title>Genome-scale phylogeny and comparative genomics of the fungal order Sordariales.</title>
        <authorList>
            <person name="Hensen N."/>
            <person name="Bonometti L."/>
            <person name="Westerberg I."/>
            <person name="Brannstrom I.O."/>
            <person name="Guillou S."/>
            <person name="Cros-Aarteil S."/>
            <person name="Calhoun S."/>
            <person name="Haridas S."/>
            <person name="Kuo A."/>
            <person name="Mondo S."/>
            <person name="Pangilinan J."/>
            <person name="Riley R."/>
            <person name="LaButti K."/>
            <person name="Andreopoulos B."/>
            <person name="Lipzen A."/>
            <person name="Chen C."/>
            <person name="Yan M."/>
            <person name="Daum C."/>
            <person name="Ng V."/>
            <person name="Clum A."/>
            <person name="Steindorff A."/>
            <person name="Ohm R.A."/>
            <person name="Martin F."/>
            <person name="Silar P."/>
            <person name="Natvig D.O."/>
            <person name="Lalanne C."/>
            <person name="Gautier V."/>
            <person name="Ament-Velasquez S.L."/>
            <person name="Kruys A."/>
            <person name="Hutchinson M.I."/>
            <person name="Powell A.J."/>
            <person name="Barry K."/>
            <person name="Miller A.N."/>
            <person name="Grigoriev I.V."/>
            <person name="Debuchy R."/>
            <person name="Gladieux P."/>
            <person name="Hiltunen Thoren M."/>
            <person name="Johannesson H."/>
        </authorList>
    </citation>
    <scope>NUCLEOTIDE SEQUENCE</scope>
    <source>
        <strain evidence="3">PSN293</strain>
    </source>
</reference>
<dbReference type="GO" id="GO:0016787">
    <property type="term" value="F:hydrolase activity"/>
    <property type="evidence" value="ECO:0007669"/>
    <property type="project" value="UniProtKB-KW"/>
</dbReference>
<evidence type="ECO:0000313" key="4">
    <source>
        <dbReference type="Proteomes" id="UP001301769"/>
    </source>
</evidence>
<evidence type="ECO:0000313" key="3">
    <source>
        <dbReference type="EMBL" id="KAK4209550.1"/>
    </source>
</evidence>
<dbReference type="AlphaFoldDB" id="A0AAN6XZK2"/>
<evidence type="ECO:0000256" key="1">
    <source>
        <dbReference type="ARBA" id="ARBA00022801"/>
    </source>
</evidence>
<keyword evidence="1 3" id="KW-0378">Hydrolase</keyword>
<dbReference type="InterPro" id="IPR020084">
    <property type="entry name" value="NUDIX_hydrolase_CS"/>
</dbReference>
<dbReference type="SUPFAM" id="SSF55811">
    <property type="entry name" value="Nudix"/>
    <property type="match status" value="1"/>
</dbReference>
<keyword evidence="4" id="KW-1185">Reference proteome</keyword>
<dbReference type="InterPro" id="IPR000086">
    <property type="entry name" value="NUDIX_hydrolase_dom"/>
</dbReference>
<reference evidence="3" key="2">
    <citation type="submission" date="2023-05" db="EMBL/GenBank/DDBJ databases">
        <authorList>
            <consortium name="Lawrence Berkeley National Laboratory"/>
            <person name="Steindorff A."/>
            <person name="Hensen N."/>
            <person name="Bonometti L."/>
            <person name="Westerberg I."/>
            <person name="Brannstrom I.O."/>
            <person name="Guillou S."/>
            <person name="Cros-Aarteil S."/>
            <person name="Calhoun S."/>
            <person name="Haridas S."/>
            <person name="Kuo A."/>
            <person name="Mondo S."/>
            <person name="Pangilinan J."/>
            <person name="Riley R."/>
            <person name="Labutti K."/>
            <person name="Andreopoulos B."/>
            <person name="Lipzen A."/>
            <person name="Chen C."/>
            <person name="Yanf M."/>
            <person name="Daum C."/>
            <person name="Ng V."/>
            <person name="Clum A."/>
            <person name="Ohm R."/>
            <person name="Martin F."/>
            <person name="Silar P."/>
            <person name="Natvig D."/>
            <person name="Lalanne C."/>
            <person name="Gautier V."/>
            <person name="Ament-Velasquez S.L."/>
            <person name="Kruys A."/>
            <person name="Hutchinson M.I."/>
            <person name="Powell A.J."/>
            <person name="Barry K."/>
            <person name="Miller A.N."/>
            <person name="Grigoriev I.V."/>
            <person name="Debuchy R."/>
            <person name="Gladieux P."/>
            <person name="Thoren M.H."/>
            <person name="Johannesson H."/>
        </authorList>
    </citation>
    <scope>NUCLEOTIDE SEQUENCE</scope>
    <source>
        <strain evidence="3">PSN293</strain>
    </source>
</reference>
<dbReference type="PROSITE" id="PS51462">
    <property type="entry name" value="NUDIX"/>
    <property type="match status" value="1"/>
</dbReference>
<dbReference type="PANTHER" id="PTHR43736">
    <property type="entry name" value="ADP-RIBOSE PYROPHOSPHATASE"/>
    <property type="match status" value="1"/>
</dbReference>
<dbReference type="Gene3D" id="3.90.79.10">
    <property type="entry name" value="Nucleoside Triphosphate Pyrophosphohydrolase"/>
    <property type="match status" value="1"/>
</dbReference>